<dbReference type="Gene3D" id="3.30.450.20">
    <property type="entry name" value="PAS domain"/>
    <property type="match status" value="1"/>
</dbReference>
<dbReference type="Gene3D" id="1.25.40.10">
    <property type="entry name" value="Tetratricopeptide repeat domain"/>
    <property type="match status" value="1"/>
</dbReference>
<dbReference type="PANTHER" id="PTHR41523">
    <property type="entry name" value="TWO-COMPONENT SYSTEM SENSOR PROTEIN"/>
    <property type="match status" value="1"/>
</dbReference>
<feature type="coiled-coil region" evidence="9">
    <location>
        <begin position="528"/>
        <end position="562"/>
    </location>
</feature>
<dbReference type="InterPro" id="IPR011990">
    <property type="entry name" value="TPR-like_helical_dom_sf"/>
</dbReference>
<evidence type="ECO:0000256" key="8">
    <source>
        <dbReference type="PROSITE-ProRule" id="PRU00339"/>
    </source>
</evidence>
<proteinExistence type="predicted"/>
<dbReference type="PANTHER" id="PTHR41523:SF8">
    <property type="entry name" value="ETHYLENE RESPONSE SENSOR PROTEIN"/>
    <property type="match status" value="1"/>
</dbReference>
<dbReference type="InterPro" id="IPR011495">
    <property type="entry name" value="Sig_transdc_His_kin_sub2_dim/P"/>
</dbReference>
<keyword evidence="10" id="KW-0472">Membrane</keyword>
<feature type="transmembrane region" description="Helical" evidence="10">
    <location>
        <begin position="495"/>
        <end position="515"/>
    </location>
</feature>
<keyword evidence="4" id="KW-0808">Transferase</keyword>
<evidence type="ECO:0000256" key="5">
    <source>
        <dbReference type="ARBA" id="ARBA00022741"/>
    </source>
</evidence>
<keyword evidence="5" id="KW-0547">Nucleotide-binding</keyword>
<keyword evidence="10" id="KW-0812">Transmembrane</keyword>
<comment type="caution">
    <text evidence="12">The sequence shown here is derived from an EMBL/GenBank/DDBJ whole genome shotgun (WGS) entry which is preliminary data.</text>
</comment>
<keyword evidence="3" id="KW-0597">Phosphoprotein</keyword>
<organism evidence="12 13">
    <name type="scientific">Mucilaginibacter rigui</name>
    <dbReference type="NCBI Taxonomy" id="534635"/>
    <lineage>
        <taxon>Bacteria</taxon>
        <taxon>Pseudomonadati</taxon>
        <taxon>Bacteroidota</taxon>
        <taxon>Sphingobacteriia</taxon>
        <taxon>Sphingobacteriales</taxon>
        <taxon>Sphingobacteriaceae</taxon>
        <taxon>Mucilaginibacter</taxon>
    </lineage>
</organism>
<reference evidence="12 13" key="1">
    <citation type="submission" date="2020-09" db="EMBL/GenBank/DDBJ databases">
        <title>Novel species of Mucilaginibacter isolated from a glacier on the Tibetan Plateau.</title>
        <authorList>
            <person name="Liu Q."/>
            <person name="Xin Y.-H."/>
        </authorList>
    </citation>
    <scope>NUCLEOTIDE SEQUENCE [LARGE SCALE GENOMIC DNA]</scope>
    <source>
        <strain evidence="12 13">CGMCC 1.13878</strain>
    </source>
</reference>
<keyword evidence="13" id="KW-1185">Reference proteome</keyword>
<dbReference type="Pfam" id="PF07568">
    <property type="entry name" value="HisKA_2"/>
    <property type="match status" value="1"/>
</dbReference>
<keyword evidence="6" id="KW-0418">Kinase</keyword>
<name>A0ABR7X5P6_9SPHI</name>
<dbReference type="Gene3D" id="3.30.565.10">
    <property type="entry name" value="Histidine kinase-like ATPase, C-terminal domain"/>
    <property type="match status" value="1"/>
</dbReference>
<dbReference type="SMART" id="SM00028">
    <property type="entry name" value="TPR"/>
    <property type="match status" value="2"/>
</dbReference>
<accession>A0ABR7X5P6</accession>
<dbReference type="InterPro" id="IPR005467">
    <property type="entry name" value="His_kinase_dom"/>
</dbReference>
<evidence type="ECO:0000256" key="10">
    <source>
        <dbReference type="SAM" id="Phobius"/>
    </source>
</evidence>
<evidence type="ECO:0000256" key="3">
    <source>
        <dbReference type="ARBA" id="ARBA00022553"/>
    </source>
</evidence>
<dbReference type="RefSeq" id="WP_191175759.1">
    <property type="nucleotide sequence ID" value="NZ_JACWMW010000002.1"/>
</dbReference>
<sequence>MKKHIIKVLTVIGLMFPSANRLFAQDKFMQQRISLEKDFQKAKADTLKISILIKLGKNLLDHQKEKNDLRAAADAADRALRLSKSIDPKTYAGRVYELKSSILEADGKMPEARVLQKMAIKYFQAAGDSLMTGDAYRKLGRTYSYQDRRELAERIKLDSISLKCYIKTKQFLKMGYVLESLGDLNHIRNEIPMAISYLNQALVAYDKAKFKSVQGVYQYLTVCYYQTGDLKQALRFGLESQRVAEAVKDSTDMTAHIYNHLGKIYMKLGQLNKAIGYYKTGLAFVKRYHDDNMQPTLSMNLAQSLIFTHKEPEAIQMLKGMHFKETDDEYIKAGLLLYAHTSLKEYQLADRYYQETVRLAATMDALNTTKIFIFPFVIRYLFESRRFDEAIRAIDACEFNYRGNHNDMGIAISHHWRFKLDSAQGKYIPAINHLHAEQIILDSLMNVTKVKSIAQMEIQYETEKKEQQLLLKNQNIQLLTKQGQLQKASLENAALIRNITIGGAIILIILLLITYSRYQIKQRSHLHLQEQQSTINKKNHTLEALVNDKDSLLQEKEWLLKEIHHRVKNNLQIVISLLNSQSCYLDNDAALSAIRESQHRMHSISLIHQKLYQSDNLARIDMVEYIIELTNYLKGSFDGKKNVKMVLEIEPVSMDVAQAVPVGLIINEAVTNAFKYAFRAGNDGVIMIALEETESGFFFLTISDNGPGLTSDFDINQCNSLGMSLMKGLSHQLNGQIELFNSNGLTLRIKVPVIIPVIKELFVLG</sequence>
<evidence type="ECO:0000256" key="2">
    <source>
        <dbReference type="ARBA" id="ARBA00012438"/>
    </source>
</evidence>
<evidence type="ECO:0000256" key="4">
    <source>
        <dbReference type="ARBA" id="ARBA00022679"/>
    </source>
</evidence>
<evidence type="ECO:0000259" key="11">
    <source>
        <dbReference type="PROSITE" id="PS50109"/>
    </source>
</evidence>
<dbReference type="SUPFAM" id="SSF55874">
    <property type="entry name" value="ATPase domain of HSP90 chaperone/DNA topoisomerase II/histidine kinase"/>
    <property type="match status" value="1"/>
</dbReference>
<dbReference type="PROSITE" id="PS50005">
    <property type="entry name" value="TPR"/>
    <property type="match status" value="1"/>
</dbReference>
<gene>
    <name evidence="12" type="ORF">IDJ75_11505</name>
</gene>
<keyword evidence="10" id="KW-1133">Transmembrane helix</keyword>
<dbReference type="SMART" id="SM00387">
    <property type="entry name" value="HATPase_c"/>
    <property type="match status" value="1"/>
</dbReference>
<dbReference type="PROSITE" id="PS50109">
    <property type="entry name" value="HIS_KIN"/>
    <property type="match status" value="1"/>
</dbReference>
<dbReference type="InterPro" id="IPR036890">
    <property type="entry name" value="HATPase_C_sf"/>
</dbReference>
<keyword evidence="9" id="KW-0175">Coiled coil</keyword>
<dbReference type="EC" id="2.7.13.3" evidence="2"/>
<evidence type="ECO:0000256" key="1">
    <source>
        <dbReference type="ARBA" id="ARBA00000085"/>
    </source>
</evidence>
<evidence type="ECO:0000256" key="9">
    <source>
        <dbReference type="SAM" id="Coils"/>
    </source>
</evidence>
<protein>
    <recommendedName>
        <fullName evidence="2">histidine kinase</fullName>
        <ecNumber evidence="2">2.7.13.3</ecNumber>
    </recommendedName>
</protein>
<comment type="catalytic activity">
    <reaction evidence="1">
        <text>ATP + protein L-histidine = ADP + protein N-phospho-L-histidine.</text>
        <dbReference type="EC" id="2.7.13.3"/>
    </reaction>
</comment>
<dbReference type="InterPro" id="IPR003594">
    <property type="entry name" value="HATPase_dom"/>
</dbReference>
<keyword evidence="8" id="KW-0802">TPR repeat</keyword>
<evidence type="ECO:0000313" key="13">
    <source>
        <dbReference type="Proteomes" id="UP000618754"/>
    </source>
</evidence>
<keyword evidence="7" id="KW-0067">ATP-binding</keyword>
<feature type="repeat" description="TPR" evidence="8">
    <location>
        <begin position="255"/>
        <end position="288"/>
    </location>
</feature>
<evidence type="ECO:0000256" key="7">
    <source>
        <dbReference type="ARBA" id="ARBA00022840"/>
    </source>
</evidence>
<dbReference type="InterPro" id="IPR019734">
    <property type="entry name" value="TPR_rpt"/>
</dbReference>
<evidence type="ECO:0000256" key="6">
    <source>
        <dbReference type="ARBA" id="ARBA00022777"/>
    </source>
</evidence>
<dbReference type="SUPFAM" id="SSF48452">
    <property type="entry name" value="TPR-like"/>
    <property type="match status" value="3"/>
</dbReference>
<feature type="domain" description="Histidine kinase" evidence="11">
    <location>
        <begin position="562"/>
        <end position="755"/>
    </location>
</feature>
<dbReference type="EMBL" id="JACWMW010000002">
    <property type="protein sequence ID" value="MBD1385908.1"/>
    <property type="molecule type" value="Genomic_DNA"/>
</dbReference>
<evidence type="ECO:0000313" key="12">
    <source>
        <dbReference type="EMBL" id="MBD1385908.1"/>
    </source>
</evidence>
<dbReference type="Proteomes" id="UP000618754">
    <property type="component" value="Unassembled WGS sequence"/>
</dbReference>
<dbReference type="Pfam" id="PF02518">
    <property type="entry name" value="HATPase_c"/>
    <property type="match status" value="1"/>
</dbReference>